<proteinExistence type="predicted"/>
<dbReference type="Proteomes" id="UP000729402">
    <property type="component" value="Unassembled WGS sequence"/>
</dbReference>
<evidence type="ECO:0000313" key="2">
    <source>
        <dbReference type="Proteomes" id="UP000729402"/>
    </source>
</evidence>
<comment type="caution">
    <text evidence="1">The sequence shown here is derived from an EMBL/GenBank/DDBJ whole genome shotgun (WGS) entry which is preliminary data.</text>
</comment>
<organism evidence="1 2">
    <name type="scientific">Zizania palustris</name>
    <name type="common">Northern wild rice</name>
    <dbReference type="NCBI Taxonomy" id="103762"/>
    <lineage>
        <taxon>Eukaryota</taxon>
        <taxon>Viridiplantae</taxon>
        <taxon>Streptophyta</taxon>
        <taxon>Embryophyta</taxon>
        <taxon>Tracheophyta</taxon>
        <taxon>Spermatophyta</taxon>
        <taxon>Magnoliopsida</taxon>
        <taxon>Liliopsida</taxon>
        <taxon>Poales</taxon>
        <taxon>Poaceae</taxon>
        <taxon>BOP clade</taxon>
        <taxon>Oryzoideae</taxon>
        <taxon>Oryzeae</taxon>
        <taxon>Zizaniinae</taxon>
        <taxon>Zizania</taxon>
    </lineage>
</organism>
<gene>
    <name evidence="1" type="ORF">GUJ93_ZPchr0002g24535</name>
</gene>
<reference evidence="1" key="1">
    <citation type="journal article" date="2021" name="bioRxiv">
        <title>Whole Genome Assembly and Annotation of Northern Wild Rice, Zizania palustris L., Supports a Whole Genome Duplication in the Zizania Genus.</title>
        <authorList>
            <person name="Haas M."/>
            <person name="Kono T."/>
            <person name="Macchietto M."/>
            <person name="Millas R."/>
            <person name="McGilp L."/>
            <person name="Shao M."/>
            <person name="Duquette J."/>
            <person name="Hirsch C.N."/>
            <person name="Kimball J."/>
        </authorList>
    </citation>
    <scope>NUCLEOTIDE SEQUENCE</scope>
    <source>
        <tissue evidence="1">Fresh leaf tissue</tissue>
    </source>
</reference>
<keyword evidence="2" id="KW-1185">Reference proteome</keyword>
<dbReference type="AlphaFoldDB" id="A0A8J5VGE9"/>
<evidence type="ECO:0000313" key="1">
    <source>
        <dbReference type="EMBL" id="KAG8059176.1"/>
    </source>
</evidence>
<protein>
    <submittedName>
        <fullName evidence="1">Uncharacterized protein</fullName>
    </submittedName>
</protein>
<name>A0A8J5VGE9_ZIZPA</name>
<sequence length="76" mass="8563">MNTFKTCNWLTSNKGSFCLTDSANYGSVCMVLFSALRSSHAFTCFMQSHKQTRVSRHFLRDPSSWLAFLVEDAASS</sequence>
<dbReference type="EMBL" id="JAAALK010000287">
    <property type="protein sequence ID" value="KAG8059176.1"/>
    <property type="molecule type" value="Genomic_DNA"/>
</dbReference>
<reference evidence="1" key="2">
    <citation type="submission" date="2021-02" db="EMBL/GenBank/DDBJ databases">
        <authorList>
            <person name="Kimball J.A."/>
            <person name="Haas M.W."/>
            <person name="Macchietto M."/>
            <person name="Kono T."/>
            <person name="Duquette J."/>
            <person name="Shao M."/>
        </authorList>
    </citation>
    <scope>NUCLEOTIDE SEQUENCE</scope>
    <source>
        <tissue evidence="1">Fresh leaf tissue</tissue>
    </source>
</reference>
<accession>A0A8J5VGE9</accession>